<keyword evidence="1" id="KW-0812">Transmembrane</keyword>
<proteinExistence type="predicted"/>
<name>A0A850Q680_9RHOB</name>
<gene>
    <name evidence="3" type="ORF">HJ526_02885</name>
    <name evidence="2" type="ORF">HJ536_01685</name>
</gene>
<feature type="transmembrane region" description="Helical" evidence="1">
    <location>
        <begin position="12"/>
        <end position="34"/>
    </location>
</feature>
<protein>
    <recommendedName>
        <fullName evidence="6">Flagellar protein FliL</fullName>
    </recommendedName>
</protein>
<dbReference type="RefSeq" id="WP_176852746.1">
    <property type="nucleotide sequence ID" value="NZ_JABCJD010000001.1"/>
</dbReference>
<comment type="caution">
    <text evidence="2">The sequence shown here is derived from an EMBL/GenBank/DDBJ whole genome shotgun (WGS) entry which is preliminary data.</text>
</comment>
<dbReference type="EMBL" id="JABCJE010000001">
    <property type="protein sequence ID" value="NVO22055.1"/>
    <property type="molecule type" value="Genomic_DNA"/>
</dbReference>
<evidence type="ECO:0000256" key="1">
    <source>
        <dbReference type="SAM" id="Phobius"/>
    </source>
</evidence>
<keyword evidence="1" id="KW-0472">Membrane</keyword>
<dbReference type="EMBL" id="JABCJD010000001">
    <property type="protein sequence ID" value="NVO26354.1"/>
    <property type="molecule type" value="Genomic_DNA"/>
</dbReference>
<dbReference type="AlphaFoldDB" id="A0A850Q680"/>
<keyword evidence="4" id="KW-1185">Reference proteome</keyword>
<dbReference type="Proteomes" id="UP000523601">
    <property type="component" value="Unassembled WGS sequence"/>
</dbReference>
<evidence type="ECO:0000313" key="4">
    <source>
        <dbReference type="Proteomes" id="UP000523601"/>
    </source>
</evidence>
<sequence>MSAEPISAKTSILLMVAPAIIVVGAFGAGLFLSLGAKPDLPEPEVIEPVEPEPEPDPKRMYIDIINPIKATLPQLGGTANISIGLAVRDDIGKKVYDMLREDAAPVMAPMTDAVQELVDQMPAGSTWQDLRGALPDLLRIKLNEQLTAEDRPNPVYEVLITNFSVGQ</sequence>
<dbReference type="Proteomes" id="UP000592216">
    <property type="component" value="Unassembled WGS sequence"/>
</dbReference>
<reference evidence="4 5" key="1">
    <citation type="submission" date="2020-04" db="EMBL/GenBank/DDBJ databases">
        <title>Donghicola sp., a member of the Rhodobacteraceae family isolated from mangrove forest in Thailand.</title>
        <authorList>
            <person name="Charoenyingcharoen P."/>
            <person name="Yukphan P."/>
        </authorList>
    </citation>
    <scope>NUCLEOTIDE SEQUENCE [LARGE SCALE GENOMIC DNA]</scope>
    <source>
        <strain evidence="2 5">B5-SW-15</strain>
        <strain evidence="3 4">C2-DW-16</strain>
    </source>
</reference>
<evidence type="ECO:0008006" key="6">
    <source>
        <dbReference type="Google" id="ProtNLM"/>
    </source>
</evidence>
<accession>A0A850Q680</accession>
<evidence type="ECO:0000313" key="5">
    <source>
        <dbReference type="Proteomes" id="UP000592216"/>
    </source>
</evidence>
<evidence type="ECO:0000313" key="3">
    <source>
        <dbReference type="EMBL" id="NVO26354.1"/>
    </source>
</evidence>
<keyword evidence="1" id="KW-1133">Transmembrane helix</keyword>
<organism evidence="2 5">
    <name type="scientific">Donghicola mangrovi</name>
    <dbReference type="NCBI Taxonomy" id="2729614"/>
    <lineage>
        <taxon>Bacteria</taxon>
        <taxon>Pseudomonadati</taxon>
        <taxon>Pseudomonadota</taxon>
        <taxon>Alphaproteobacteria</taxon>
        <taxon>Rhodobacterales</taxon>
        <taxon>Roseobacteraceae</taxon>
        <taxon>Donghicola</taxon>
    </lineage>
</organism>
<evidence type="ECO:0000313" key="2">
    <source>
        <dbReference type="EMBL" id="NVO22055.1"/>
    </source>
</evidence>